<keyword evidence="2" id="KW-1185">Reference proteome</keyword>
<proteinExistence type="predicted"/>
<gene>
    <name evidence="1" type="ORF">E2C01_029667</name>
</gene>
<evidence type="ECO:0000313" key="1">
    <source>
        <dbReference type="EMBL" id="MPC36218.1"/>
    </source>
</evidence>
<reference evidence="1 2" key="1">
    <citation type="submission" date="2019-05" db="EMBL/GenBank/DDBJ databases">
        <title>Another draft genome of Portunus trituberculatus and its Hox gene families provides insights of decapod evolution.</title>
        <authorList>
            <person name="Jeong J.-H."/>
            <person name="Song I."/>
            <person name="Kim S."/>
            <person name="Choi T."/>
            <person name="Kim D."/>
            <person name="Ryu S."/>
            <person name="Kim W."/>
        </authorList>
    </citation>
    <scope>NUCLEOTIDE SEQUENCE [LARGE SCALE GENOMIC DNA]</scope>
    <source>
        <tissue evidence="1">Muscle</tissue>
    </source>
</reference>
<organism evidence="1 2">
    <name type="scientific">Portunus trituberculatus</name>
    <name type="common">Swimming crab</name>
    <name type="synonym">Neptunus trituberculatus</name>
    <dbReference type="NCBI Taxonomy" id="210409"/>
    <lineage>
        <taxon>Eukaryota</taxon>
        <taxon>Metazoa</taxon>
        <taxon>Ecdysozoa</taxon>
        <taxon>Arthropoda</taxon>
        <taxon>Crustacea</taxon>
        <taxon>Multicrustacea</taxon>
        <taxon>Malacostraca</taxon>
        <taxon>Eumalacostraca</taxon>
        <taxon>Eucarida</taxon>
        <taxon>Decapoda</taxon>
        <taxon>Pleocyemata</taxon>
        <taxon>Brachyura</taxon>
        <taxon>Eubrachyura</taxon>
        <taxon>Portunoidea</taxon>
        <taxon>Portunidae</taxon>
        <taxon>Portuninae</taxon>
        <taxon>Portunus</taxon>
    </lineage>
</organism>
<dbReference type="Proteomes" id="UP000324222">
    <property type="component" value="Unassembled WGS sequence"/>
</dbReference>
<dbReference type="AlphaFoldDB" id="A0A5B7ESJ1"/>
<comment type="caution">
    <text evidence="1">The sequence shown here is derived from an EMBL/GenBank/DDBJ whole genome shotgun (WGS) entry which is preliminary data.</text>
</comment>
<evidence type="ECO:0000313" key="2">
    <source>
        <dbReference type="Proteomes" id="UP000324222"/>
    </source>
</evidence>
<protein>
    <submittedName>
        <fullName evidence="1">Uncharacterized protein</fullName>
    </submittedName>
</protein>
<sequence length="37" mass="3972">MMAVPGSSLFMKQATSGDVCQRIEVRADVGNGMVHFT</sequence>
<accession>A0A5B7ESJ1</accession>
<dbReference type="EMBL" id="VSRR010003453">
    <property type="protein sequence ID" value="MPC36218.1"/>
    <property type="molecule type" value="Genomic_DNA"/>
</dbReference>
<name>A0A5B7ESJ1_PORTR</name>